<feature type="compositionally biased region" description="Basic and acidic residues" evidence="1">
    <location>
        <begin position="403"/>
        <end position="419"/>
    </location>
</feature>
<gene>
    <name evidence="2" type="ORF">Mal4_31990</name>
</gene>
<proteinExistence type="predicted"/>
<evidence type="ECO:0000256" key="1">
    <source>
        <dbReference type="SAM" id="MobiDB-lite"/>
    </source>
</evidence>
<protein>
    <recommendedName>
        <fullName evidence="4">DUF1559 domain-containing protein</fullName>
    </recommendedName>
</protein>
<evidence type="ECO:0000313" key="2">
    <source>
        <dbReference type="EMBL" id="QDU38867.1"/>
    </source>
</evidence>
<dbReference type="KEGG" id="mri:Mal4_31990"/>
<feature type="region of interest" description="Disordered" evidence="1">
    <location>
        <begin position="110"/>
        <end position="150"/>
    </location>
</feature>
<dbReference type="EMBL" id="CP036275">
    <property type="protein sequence ID" value="QDU38867.1"/>
    <property type="molecule type" value="Genomic_DNA"/>
</dbReference>
<dbReference type="AlphaFoldDB" id="A0A517Z8Q5"/>
<feature type="region of interest" description="Disordered" evidence="1">
    <location>
        <begin position="367"/>
        <end position="420"/>
    </location>
</feature>
<accession>A0A517Z8Q5</accession>
<organism evidence="2 3">
    <name type="scientific">Maioricimonas rarisocia</name>
    <dbReference type="NCBI Taxonomy" id="2528026"/>
    <lineage>
        <taxon>Bacteria</taxon>
        <taxon>Pseudomonadati</taxon>
        <taxon>Planctomycetota</taxon>
        <taxon>Planctomycetia</taxon>
        <taxon>Planctomycetales</taxon>
        <taxon>Planctomycetaceae</taxon>
        <taxon>Maioricimonas</taxon>
    </lineage>
</organism>
<sequence>MPVFEFPCPHCEARLRVPDRSFQGREFHCPECHSAIRITGDGESGLKALPADAPPTRDVAAEGRGTSTAAGNPLPTIRMPAGAKNARRVAWIVAACLLVGTIVAVVGNNGGDEPPVERDESPPALAEEDTGAETGPSVPPEGGPADEPPAAAVAPVADRLKELWSDVDSYRDEHGHFPPGQVDGEMLAEPERFSWLAALWVQSGRAPAVPLWNEGWRAPLNRPFSQSDFPAVVNPLANGPRDAGGYPVTHFAGVAGVGDDAASLPKQHPRAGVFGDRRQTRLEDIRDGQANTMLIAGVAKDSGPWSAAGRSTVRPLTQEPYVNGPDGFGTGQPDSMLVLMADGSVRTITRQTSPIVVRRMAAMADGLPLDPNVKGEPGESEPELPQLAEQPKEEPAPMPEQPDDARPRAEEPADPRAEDPILVELAPDEPTYDVEGALGRTIIEFEQPTPVPFIALLRQLQELAGVPFLLDEPVAEERLQQEVTLSAANASLGDILALLLAEIDLRFEARLDGVHIREAGDAAAELTD</sequence>
<name>A0A517Z8Q5_9PLAN</name>
<keyword evidence="3" id="KW-1185">Reference proteome</keyword>
<evidence type="ECO:0000313" key="3">
    <source>
        <dbReference type="Proteomes" id="UP000320496"/>
    </source>
</evidence>
<dbReference type="Proteomes" id="UP000320496">
    <property type="component" value="Chromosome"/>
</dbReference>
<reference evidence="2 3" key="1">
    <citation type="submission" date="2019-02" db="EMBL/GenBank/DDBJ databases">
        <title>Deep-cultivation of Planctomycetes and their phenomic and genomic characterization uncovers novel biology.</title>
        <authorList>
            <person name="Wiegand S."/>
            <person name="Jogler M."/>
            <person name="Boedeker C."/>
            <person name="Pinto D."/>
            <person name="Vollmers J."/>
            <person name="Rivas-Marin E."/>
            <person name="Kohn T."/>
            <person name="Peeters S.H."/>
            <person name="Heuer A."/>
            <person name="Rast P."/>
            <person name="Oberbeckmann S."/>
            <person name="Bunk B."/>
            <person name="Jeske O."/>
            <person name="Meyerdierks A."/>
            <person name="Storesund J.E."/>
            <person name="Kallscheuer N."/>
            <person name="Luecker S."/>
            <person name="Lage O.M."/>
            <person name="Pohl T."/>
            <person name="Merkel B.J."/>
            <person name="Hornburger P."/>
            <person name="Mueller R.-W."/>
            <person name="Bruemmer F."/>
            <person name="Labrenz M."/>
            <person name="Spormann A.M."/>
            <person name="Op den Camp H."/>
            <person name="Overmann J."/>
            <person name="Amann R."/>
            <person name="Jetten M.S.M."/>
            <person name="Mascher T."/>
            <person name="Medema M.H."/>
            <person name="Devos D.P."/>
            <person name="Kaster A.-K."/>
            <person name="Ovreas L."/>
            <person name="Rohde M."/>
            <person name="Galperin M.Y."/>
            <person name="Jogler C."/>
        </authorList>
    </citation>
    <scope>NUCLEOTIDE SEQUENCE [LARGE SCALE GENOMIC DNA]</scope>
    <source>
        <strain evidence="2 3">Mal4</strain>
    </source>
</reference>
<evidence type="ECO:0008006" key="4">
    <source>
        <dbReference type="Google" id="ProtNLM"/>
    </source>
</evidence>